<evidence type="ECO:0000256" key="21">
    <source>
        <dbReference type="ARBA" id="ARBA00049244"/>
    </source>
</evidence>
<keyword evidence="19" id="KW-0511">Multifunctional enzyme</keyword>
<keyword evidence="18" id="KW-0233">DNA recombination</keyword>
<name>A0A9Q3GY70_9BASI</name>
<dbReference type="AlphaFoldDB" id="A0A9Q3GY70"/>
<dbReference type="GO" id="GO:0003887">
    <property type="term" value="F:DNA-directed DNA polymerase activity"/>
    <property type="evidence" value="ECO:0007669"/>
    <property type="project" value="UniProtKB-KW"/>
</dbReference>
<dbReference type="GO" id="GO:0008233">
    <property type="term" value="F:peptidase activity"/>
    <property type="evidence" value="ECO:0007669"/>
    <property type="project" value="UniProtKB-KW"/>
</dbReference>
<evidence type="ECO:0000256" key="12">
    <source>
        <dbReference type="ARBA" id="ARBA00022842"/>
    </source>
</evidence>
<accession>A0A9Q3GY70</accession>
<keyword evidence="5" id="KW-0548">Nucleotidyltransferase</keyword>
<dbReference type="PROSITE" id="PS50994">
    <property type="entry name" value="INTEGRASE"/>
    <property type="match status" value="1"/>
</dbReference>
<evidence type="ECO:0000256" key="9">
    <source>
        <dbReference type="ARBA" id="ARBA00022759"/>
    </source>
</evidence>
<evidence type="ECO:0000256" key="19">
    <source>
        <dbReference type="ARBA" id="ARBA00023268"/>
    </source>
</evidence>
<dbReference type="Pfam" id="PF25597">
    <property type="entry name" value="SH3_retrovirus"/>
    <property type="match status" value="1"/>
</dbReference>
<dbReference type="GO" id="GO:0015074">
    <property type="term" value="P:DNA integration"/>
    <property type="evidence" value="ECO:0007669"/>
    <property type="project" value="UniProtKB-KW"/>
</dbReference>
<dbReference type="PANTHER" id="PTHR42648:SF11">
    <property type="entry name" value="TRANSPOSON TY4-P GAG-POL POLYPROTEIN"/>
    <property type="match status" value="1"/>
</dbReference>
<evidence type="ECO:0000256" key="5">
    <source>
        <dbReference type="ARBA" id="ARBA00022695"/>
    </source>
</evidence>
<evidence type="ECO:0000256" key="7">
    <source>
        <dbReference type="ARBA" id="ARBA00022723"/>
    </source>
</evidence>
<keyword evidence="6" id="KW-0540">Nuclease</keyword>
<dbReference type="InterPro" id="IPR012337">
    <property type="entry name" value="RNaseH-like_sf"/>
</dbReference>
<dbReference type="GO" id="GO:0005524">
    <property type="term" value="F:ATP binding"/>
    <property type="evidence" value="ECO:0007669"/>
    <property type="project" value="UniProtKB-KW"/>
</dbReference>
<keyword evidence="9" id="KW-0255">Endonuclease</keyword>
<keyword evidence="3" id="KW-1188">Viral release from host cell</keyword>
<keyword evidence="17" id="KW-0917">Virion maturation</keyword>
<feature type="domain" description="Integrase catalytic" evidence="23">
    <location>
        <begin position="453"/>
        <end position="621"/>
    </location>
</feature>
<dbReference type="EMBL" id="AVOT02007617">
    <property type="protein sequence ID" value="MBW0484286.1"/>
    <property type="molecule type" value="Genomic_DNA"/>
</dbReference>
<comment type="catalytic activity">
    <reaction evidence="20">
        <text>DNA(n) + a 2'-deoxyribonucleoside 5'-triphosphate = DNA(n+1) + diphosphate</text>
        <dbReference type="Rhea" id="RHEA:22508"/>
        <dbReference type="Rhea" id="RHEA-COMP:17339"/>
        <dbReference type="Rhea" id="RHEA-COMP:17340"/>
        <dbReference type="ChEBI" id="CHEBI:33019"/>
        <dbReference type="ChEBI" id="CHEBI:61560"/>
        <dbReference type="ChEBI" id="CHEBI:173112"/>
        <dbReference type="EC" id="2.7.7.49"/>
    </reaction>
</comment>
<keyword evidence="16" id="KW-0239">DNA-directed DNA polymerase</keyword>
<comment type="function">
    <text evidence="1">The aspartyl protease (PR) mediates the proteolytic cleavages of the Gag and Gag-Pol polyproteins after assembly of the VLP.</text>
</comment>
<keyword evidence="2" id="KW-0815">Transposition</keyword>
<keyword evidence="12" id="KW-0460">Magnesium</keyword>
<evidence type="ECO:0000256" key="6">
    <source>
        <dbReference type="ARBA" id="ARBA00022722"/>
    </source>
</evidence>
<evidence type="ECO:0000259" key="23">
    <source>
        <dbReference type="PROSITE" id="PS50994"/>
    </source>
</evidence>
<dbReference type="Pfam" id="PF22936">
    <property type="entry name" value="Pol_BBD"/>
    <property type="match status" value="1"/>
</dbReference>
<comment type="catalytic activity">
    <reaction evidence="21">
        <text>DNA(n) + a 2'-deoxyribonucleoside 5'-triphosphate = DNA(n+1) + diphosphate</text>
        <dbReference type="Rhea" id="RHEA:22508"/>
        <dbReference type="Rhea" id="RHEA-COMP:17339"/>
        <dbReference type="Rhea" id="RHEA-COMP:17340"/>
        <dbReference type="ChEBI" id="CHEBI:33019"/>
        <dbReference type="ChEBI" id="CHEBI:61560"/>
        <dbReference type="ChEBI" id="CHEBI:173112"/>
        <dbReference type="EC" id="2.7.7.7"/>
    </reaction>
</comment>
<dbReference type="GO" id="GO:0003723">
    <property type="term" value="F:RNA binding"/>
    <property type="evidence" value="ECO:0007669"/>
    <property type="project" value="UniProtKB-KW"/>
</dbReference>
<keyword evidence="4" id="KW-0645">Protease</keyword>
<keyword evidence="10" id="KW-0378">Hydrolase</keyword>
<dbReference type="GO" id="GO:0032196">
    <property type="term" value="P:transposition"/>
    <property type="evidence" value="ECO:0007669"/>
    <property type="project" value="UniProtKB-KW"/>
</dbReference>
<evidence type="ECO:0000256" key="16">
    <source>
        <dbReference type="ARBA" id="ARBA00022932"/>
    </source>
</evidence>
<dbReference type="GO" id="GO:0004519">
    <property type="term" value="F:endonuclease activity"/>
    <property type="evidence" value="ECO:0007669"/>
    <property type="project" value="UniProtKB-KW"/>
</dbReference>
<evidence type="ECO:0000313" key="25">
    <source>
        <dbReference type="Proteomes" id="UP000765509"/>
    </source>
</evidence>
<keyword evidence="11" id="KW-0067">ATP-binding</keyword>
<evidence type="ECO:0000256" key="20">
    <source>
        <dbReference type="ARBA" id="ARBA00048173"/>
    </source>
</evidence>
<dbReference type="InterPro" id="IPR039537">
    <property type="entry name" value="Retrotran_Ty1/copia-like"/>
</dbReference>
<dbReference type="GO" id="GO:0006508">
    <property type="term" value="P:proteolysis"/>
    <property type="evidence" value="ECO:0007669"/>
    <property type="project" value="UniProtKB-KW"/>
</dbReference>
<dbReference type="Gene3D" id="3.30.420.10">
    <property type="entry name" value="Ribonuclease H-like superfamily/Ribonuclease H"/>
    <property type="match status" value="1"/>
</dbReference>
<evidence type="ECO:0000256" key="18">
    <source>
        <dbReference type="ARBA" id="ARBA00023172"/>
    </source>
</evidence>
<evidence type="ECO:0000256" key="14">
    <source>
        <dbReference type="ARBA" id="ARBA00022908"/>
    </source>
</evidence>
<dbReference type="PANTHER" id="PTHR42648">
    <property type="entry name" value="TRANSPOSASE, PUTATIVE-RELATED"/>
    <property type="match status" value="1"/>
</dbReference>
<dbReference type="InterPro" id="IPR054722">
    <property type="entry name" value="PolX-like_BBD"/>
</dbReference>
<keyword evidence="14" id="KW-0229">DNA integration</keyword>
<evidence type="ECO:0000256" key="4">
    <source>
        <dbReference type="ARBA" id="ARBA00022670"/>
    </source>
</evidence>
<evidence type="ECO:0000256" key="15">
    <source>
        <dbReference type="ARBA" id="ARBA00022918"/>
    </source>
</evidence>
<dbReference type="InterPro" id="IPR036397">
    <property type="entry name" value="RNaseH_sf"/>
</dbReference>
<evidence type="ECO:0000256" key="8">
    <source>
        <dbReference type="ARBA" id="ARBA00022741"/>
    </source>
</evidence>
<dbReference type="InterPro" id="IPR013103">
    <property type="entry name" value="RVT_2"/>
</dbReference>
<dbReference type="Proteomes" id="UP000765509">
    <property type="component" value="Unassembled WGS sequence"/>
</dbReference>
<proteinExistence type="predicted"/>
<sequence length="935" mass="105010">MGPEDAKIMSEPRRNIPELNNSNFLQWKIQIQAYLMELDLIECILSNPEPLQDAVKQAEVVRKRQKTAGILIGNMGILNCQRFLSIINEGNPYRIWHKLSTHFTSNSVDNQARVFLEFLALKQEGNLDEFITNITQLLGKMASVGIVIGTPGDIKESLMAEIIVSKLSTTYNYTKEILQSQRPLDIPKVIEYLERRQMDFSESFGIKEEQAFLTQNPNYSDNHQKQKSKKKTYPKCTNGQHNPKTKHSASECRELKKKNIKANKAITEDRNFSSADEDSPTVHLAFNAISSGNEIIADSGCSHHMTSVKSLLFNYEELHATITVANGEQAQILGRRSITILSNGIYTNLQCFHVPSLTATLISVGKLCNDGFKFRINNRNCFTFHRQGRLQLNGQIINHIFYINGQLVSKPNSQIISKYIPPLVNLELLHARAGHPSVEILQRLFKIKTVPISSIKPLEFIHMDLSGRISPSTLGGAQYYFKITDQFTSYKHVYLLKLKSEAFKYFKIFCSQVYLKFKTYPLNIVMDNGGEFTSTCFKTYFLTHGIVPHYTAPYTPQQNPIAERGNRSTAEKARALLKHAKLPNTFWGEAVVTAVLYENILPLRRNVLPAYTLWHRTSFDYARLRVFGCQVFINIPTEQRTGKFSDTSTPGIFLGYQIGQKNWRVLLPNMSIKYSHDVIFHETIFPGHAFFNSLPSVTGDVSSSVAPSSTSDPVFRAPAESVSDIQPPIEPNMSSPLAAPPSSPSTVVDVAEESSSPACRPGWDIVLQPLHQKAVKDVSSSISSDNIVEHKRRQTKSSFVNHIVDDLNNNIPAMPRSDEELYALALPDIPPKTFRQALVSADSQQWLLAIQAEKQSLENKGVWEVVSPPSNSHLINSVWVFKRVFDGDGNLTKHKARLCAQGCSQIPGLEYSDTYAPTGAMATLRLILSLGVTRN</sequence>
<keyword evidence="16" id="KW-0808">Transferase</keyword>
<feature type="region of interest" description="Disordered" evidence="22">
    <location>
        <begin position="724"/>
        <end position="748"/>
    </location>
</feature>
<evidence type="ECO:0000256" key="22">
    <source>
        <dbReference type="SAM" id="MobiDB-lite"/>
    </source>
</evidence>
<evidence type="ECO:0000256" key="11">
    <source>
        <dbReference type="ARBA" id="ARBA00022840"/>
    </source>
</evidence>
<feature type="region of interest" description="Disordered" evidence="22">
    <location>
        <begin position="217"/>
        <end position="250"/>
    </location>
</feature>
<dbReference type="InterPro" id="IPR057670">
    <property type="entry name" value="SH3_retrovirus"/>
</dbReference>
<dbReference type="GO" id="GO:0046872">
    <property type="term" value="F:metal ion binding"/>
    <property type="evidence" value="ECO:0007669"/>
    <property type="project" value="UniProtKB-KW"/>
</dbReference>
<dbReference type="Pfam" id="PF07727">
    <property type="entry name" value="RVT_2"/>
    <property type="match status" value="1"/>
</dbReference>
<evidence type="ECO:0000256" key="1">
    <source>
        <dbReference type="ARBA" id="ARBA00002180"/>
    </source>
</evidence>
<evidence type="ECO:0000256" key="10">
    <source>
        <dbReference type="ARBA" id="ARBA00022801"/>
    </source>
</evidence>
<protein>
    <recommendedName>
        <fullName evidence="23">Integrase catalytic domain-containing protein</fullName>
    </recommendedName>
</protein>
<dbReference type="Pfam" id="PF14223">
    <property type="entry name" value="Retrotran_gag_2"/>
    <property type="match status" value="1"/>
</dbReference>
<dbReference type="GO" id="GO:0005634">
    <property type="term" value="C:nucleus"/>
    <property type="evidence" value="ECO:0007669"/>
    <property type="project" value="UniProtKB-ARBA"/>
</dbReference>
<keyword evidence="25" id="KW-1185">Reference proteome</keyword>
<reference evidence="24" key="1">
    <citation type="submission" date="2021-03" db="EMBL/GenBank/DDBJ databases">
        <title>Draft genome sequence of rust myrtle Austropuccinia psidii MF-1, a brazilian biotype.</title>
        <authorList>
            <person name="Quecine M.C."/>
            <person name="Pachon D.M.R."/>
            <person name="Bonatelli M.L."/>
            <person name="Correr F.H."/>
            <person name="Franceschini L.M."/>
            <person name="Leite T.F."/>
            <person name="Margarido G.R.A."/>
            <person name="Almeida C.A."/>
            <person name="Ferrarezi J.A."/>
            <person name="Labate C.A."/>
        </authorList>
    </citation>
    <scope>NUCLEOTIDE SEQUENCE</scope>
    <source>
        <strain evidence="24">MF-1</strain>
    </source>
</reference>
<evidence type="ECO:0000256" key="17">
    <source>
        <dbReference type="ARBA" id="ARBA00023113"/>
    </source>
</evidence>
<dbReference type="GO" id="GO:0006310">
    <property type="term" value="P:DNA recombination"/>
    <property type="evidence" value="ECO:0007669"/>
    <property type="project" value="UniProtKB-KW"/>
</dbReference>
<dbReference type="OrthoDB" id="2506336at2759"/>
<evidence type="ECO:0000256" key="13">
    <source>
        <dbReference type="ARBA" id="ARBA00022884"/>
    </source>
</evidence>
<evidence type="ECO:0000256" key="3">
    <source>
        <dbReference type="ARBA" id="ARBA00022612"/>
    </source>
</evidence>
<evidence type="ECO:0000256" key="2">
    <source>
        <dbReference type="ARBA" id="ARBA00022578"/>
    </source>
</evidence>
<dbReference type="InterPro" id="IPR001584">
    <property type="entry name" value="Integrase_cat-core"/>
</dbReference>
<keyword evidence="13" id="KW-0694">RNA-binding</keyword>
<dbReference type="SUPFAM" id="SSF53098">
    <property type="entry name" value="Ribonuclease H-like"/>
    <property type="match status" value="1"/>
</dbReference>
<keyword evidence="7" id="KW-0479">Metal-binding</keyword>
<keyword evidence="15" id="KW-0695">RNA-directed DNA polymerase</keyword>
<gene>
    <name evidence="24" type="ORF">O181_024001</name>
</gene>
<dbReference type="GO" id="GO:0003964">
    <property type="term" value="F:RNA-directed DNA polymerase activity"/>
    <property type="evidence" value="ECO:0007669"/>
    <property type="project" value="UniProtKB-KW"/>
</dbReference>
<evidence type="ECO:0000313" key="24">
    <source>
        <dbReference type="EMBL" id="MBW0484286.1"/>
    </source>
</evidence>
<organism evidence="24 25">
    <name type="scientific">Austropuccinia psidii MF-1</name>
    <dbReference type="NCBI Taxonomy" id="1389203"/>
    <lineage>
        <taxon>Eukaryota</taxon>
        <taxon>Fungi</taxon>
        <taxon>Dikarya</taxon>
        <taxon>Basidiomycota</taxon>
        <taxon>Pucciniomycotina</taxon>
        <taxon>Pucciniomycetes</taxon>
        <taxon>Pucciniales</taxon>
        <taxon>Sphaerophragmiaceae</taxon>
        <taxon>Austropuccinia</taxon>
    </lineage>
</organism>
<comment type="caution">
    <text evidence="24">The sequence shown here is derived from an EMBL/GenBank/DDBJ whole genome shotgun (WGS) entry which is preliminary data.</text>
</comment>
<keyword evidence="8" id="KW-0547">Nucleotide-binding</keyword>